<dbReference type="InterPro" id="IPR002885">
    <property type="entry name" value="PPR_rpt"/>
</dbReference>
<feature type="repeat" description="PPR" evidence="3">
    <location>
        <begin position="390"/>
        <end position="424"/>
    </location>
</feature>
<name>A0A7N0V2G9_KALFE</name>
<dbReference type="GO" id="GO:0009451">
    <property type="term" value="P:RNA modification"/>
    <property type="evidence" value="ECO:0007669"/>
    <property type="project" value="InterPro"/>
</dbReference>
<evidence type="ECO:0000256" key="1">
    <source>
        <dbReference type="ARBA" id="ARBA00022737"/>
    </source>
</evidence>
<dbReference type="InterPro" id="IPR046960">
    <property type="entry name" value="PPR_At4g14850-like_plant"/>
</dbReference>
<dbReference type="Pfam" id="PF13041">
    <property type="entry name" value="PPR_2"/>
    <property type="match status" value="5"/>
</dbReference>
<dbReference type="Proteomes" id="UP000594263">
    <property type="component" value="Unplaced"/>
</dbReference>
<reference evidence="4" key="1">
    <citation type="submission" date="2021-01" db="UniProtKB">
        <authorList>
            <consortium name="EnsemblPlants"/>
        </authorList>
    </citation>
    <scope>IDENTIFICATION</scope>
</reference>
<feature type="repeat" description="PPR" evidence="3">
    <location>
        <begin position="493"/>
        <end position="527"/>
    </location>
</feature>
<dbReference type="AlphaFoldDB" id="A0A7N0V2G9"/>
<feature type="repeat" description="PPR" evidence="3">
    <location>
        <begin position="289"/>
        <end position="323"/>
    </location>
</feature>
<dbReference type="FunFam" id="1.25.40.10:FF:000344">
    <property type="entry name" value="Pentatricopeptide repeat-containing protein"/>
    <property type="match status" value="1"/>
</dbReference>
<organism evidence="4 5">
    <name type="scientific">Kalanchoe fedtschenkoi</name>
    <name type="common">Lavender scallops</name>
    <name type="synonym">South American air plant</name>
    <dbReference type="NCBI Taxonomy" id="63787"/>
    <lineage>
        <taxon>Eukaryota</taxon>
        <taxon>Viridiplantae</taxon>
        <taxon>Streptophyta</taxon>
        <taxon>Embryophyta</taxon>
        <taxon>Tracheophyta</taxon>
        <taxon>Spermatophyta</taxon>
        <taxon>Magnoliopsida</taxon>
        <taxon>eudicotyledons</taxon>
        <taxon>Gunneridae</taxon>
        <taxon>Pentapetalae</taxon>
        <taxon>Saxifragales</taxon>
        <taxon>Crassulaceae</taxon>
        <taxon>Kalanchoe</taxon>
    </lineage>
</organism>
<sequence length="675" mass="73928">MSSAPRALLRKSKLLLQTTAAQCQALLQSYAADRRLTPTKQLHAHATVAGHFSSVQLRSAFATTYASCDFAPYSRKLFDELPERSLFLYNLVVRVMVKNGALVDAVKVFVEMLERGGECKPDHFTYPFVLKACGEMGWVGMGGGAHGRLCRDGFCWGVYVQNALMAMYLNWGCVEEARKVFDAMVEKSVSSWNTIISGYFRHGCAEQALVVYDQMVNSGFEPDSATVVSVLPACGVLEKLDVGRGVHEVVKEKGLGGDLVVRNALIDMYLKCCSVADARLVFDDMEMKDVITWSSMINGYNLNGDARNALVLCRLMQVEGVVPNSVTITSLLSACGNSRSLRDGKCLHGWAMRRNLATETIIESSLIDMYAKCNRVDLSFQVLKNMPNKKAVAWNALLSGCVQNGLAREAIVNFKYMLREAICPDCATFLSLLPAYAALADSQQGVNIHGYLLKCGLLLKSEVATGLVDIYTKSGRLDYAQRVFLSIADEDKDIVSWSAIIAGCGKHGHGETAISLFDQMVSSGVKPNEITFTAALHACSHAGLVDKGLSLFKFLAEECRTTPRMDHYACVVDMLGRAGRLDEAYKMITKMPYTANHSVWGALLGACVIHEDVEIGEAAASKLFQLEPENTGNSVLLAKLYASVGRWKDAERVRGMVNEIGLRKAPAQSLIEVRC</sequence>
<dbReference type="FunFam" id="1.25.40.10:FF:000212">
    <property type="entry name" value="Pentatricopeptide repeat-containing protein At2g03380, mitochondrial"/>
    <property type="match status" value="1"/>
</dbReference>
<feature type="repeat" description="PPR" evidence="3">
    <location>
        <begin position="85"/>
        <end position="119"/>
    </location>
</feature>
<evidence type="ECO:0000313" key="5">
    <source>
        <dbReference type="Proteomes" id="UP000594263"/>
    </source>
</evidence>
<dbReference type="PANTHER" id="PTHR47926">
    <property type="entry name" value="PENTATRICOPEPTIDE REPEAT-CONTAINING PROTEIN"/>
    <property type="match status" value="1"/>
</dbReference>
<keyword evidence="5" id="KW-1185">Reference proteome</keyword>
<dbReference type="PROSITE" id="PS51375">
    <property type="entry name" value="PPR"/>
    <property type="match status" value="5"/>
</dbReference>
<proteinExistence type="inferred from homology"/>
<keyword evidence="1" id="KW-0677">Repeat</keyword>
<evidence type="ECO:0000256" key="2">
    <source>
        <dbReference type="ARBA" id="ARBA00061659"/>
    </source>
</evidence>
<feature type="repeat" description="PPR" evidence="3">
    <location>
        <begin position="188"/>
        <end position="222"/>
    </location>
</feature>
<evidence type="ECO:0000313" key="4">
    <source>
        <dbReference type="EnsemblPlants" id="Kaladp0095s0198.1.v1.1.CDS.1"/>
    </source>
</evidence>
<dbReference type="Gene3D" id="1.25.40.10">
    <property type="entry name" value="Tetratricopeptide repeat domain"/>
    <property type="match status" value="5"/>
</dbReference>
<dbReference type="Pfam" id="PF01535">
    <property type="entry name" value="PPR"/>
    <property type="match status" value="2"/>
</dbReference>
<dbReference type="NCBIfam" id="TIGR00756">
    <property type="entry name" value="PPR"/>
    <property type="match status" value="6"/>
</dbReference>
<dbReference type="EnsemblPlants" id="Kaladp0095s0198.1.v1.1">
    <property type="protein sequence ID" value="Kaladp0095s0198.1.v1.1.CDS.1"/>
    <property type="gene ID" value="Kaladp0095s0198.v1.1"/>
</dbReference>
<evidence type="ECO:0008006" key="6">
    <source>
        <dbReference type="Google" id="ProtNLM"/>
    </source>
</evidence>
<comment type="similarity">
    <text evidence="2">Belongs to the PPR family. PCMP-E subfamily.</text>
</comment>
<dbReference type="PANTHER" id="PTHR47926:SF493">
    <property type="entry name" value="PENTATRICOPEPTIDE REPEAT-CONTAINING PROTEIN"/>
    <property type="match status" value="1"/>
</dbReference>
<accession>A0A7N0V2G9</accession>
<dbReference type="InterPro" id="IPR011990">
    <property type="entry name" value="TPR-like_helical_dom_sf"/>
</dbReference>
<protein>
    <recommendedName>
        <fullName evidence="6">Pentatricopeptide repeat-containing protein</fullName>
    </recommendedName>
</protein>
<dbReference type="InterPro" id="IPR046848">
    <property type="entry name" value="E_motif"/>
</dbReference>
<dbReference type="Pfam" id="PF20431">
    <property type="entry name" value="E_motif"/>
    <property type="match status" value="1"/>
</dbReference>
<dbReference type="Gramene" id="Kaladp0095s0198.1.v1.1">
    <property type="protein sequence ID" value="Kaladp0095s0198.1.v1.1.CDS.1"/>
    <property type="gene ID" value="Kaladp0095s0198.v1.1"/>
</dbReference>
<evidence type="ECO:0000256" key="3">
    <source>
        <dbReference type="PROSITE-ProRule" id="PRU00708"/>
    </source>
</evidence>
<dbReference type="GO" id="GO:0003723">
    <property type="term" value="F:RNA binding"/>
    <property type="evidence" value="ECO:0007669"/>
    <property type="project" value="InterPro"/>
</dbReference>
<dbReference type="FunFam" id="1.25.40.10:FF:000436">
    <property type="entry name" value="Pentatricopeptide repeat-containing protein At5g39350 family"/>
    <property type="match status" value="1"/>
</dbReference>
<dbReference type="OMA" id="SGKHAKC"/>
<dbReference type="FunFam" id="1.25.40.10:FF:000073">
    <property type="entry name" value="Pentatricopeptide repeat-containing protein chloroplastic"/>
    <property type="match status" value="1"/>
</dbReference>